<dbReference type="PROSITE" id="PS50890">
    <property type="entry name" value="PUA"/>
    <property type="match status" value="1"/>
</dbReference>
<name>A0A0G4G9J2_9ALVE</name>
<dbReference type="GO" id="GO:0001731">
    <property type="term" value="P:formation of translation preinitiation complex"/>
    <property type="evidence" value="ECO:0007669"/>
    <property type="project" value="TreeGrafter"/>
</dbReference>
<dbReference type="SUPFAM" id="SSF88697">
    <property type="entry name" value="PUA domain-like"/>
    <property type="match status" value="1"/>
</dbReference>
<organism evidence="2">
    <name type="scientific">Chromera velia CCMP2878</name>
    <dbReference type="NCBI Taxonomy" id="1169474"/>
    <lineage>
        <taxon>Eukaryota</taxon>
        <taxon>Sar</taxon>
        <taxon>Alveolata</taxon>
        <taxon>Colpodellida</taxon>
        <taxon>Chromeraceae</taxon>
        <taxon>Chromera</taxon>
    </lineage>
</organism>
<dbReference type="Pfam" id="PF01472">
    <property type="entry name" value="PUA"/>
    <property type="match status" value="1"/>
</dbReference>
<gene>
    <name evidence="2" type="ORF">Cvel_20807</name>
</gene>
<dbReference type="PANTHER" id="PTHR22798:SF0">
    <property type="entry name" value="MALIGNANT T-CELL-AMPLIFIED SEQUENCE 1"/>
    <property type="match status" value="1"/>
</dbReference>
<evidence type="ECO:0000313" key="2">
    <source>
        <dbReference type="EMBL" id="CEM25360.1"/>
    </source>
</evidence>
<dbReference type="InterPro" id="IPR015947">
    <property type="entry name" value="PUA-like_sf"/>
</dbReference>
<sequence length="90" mass="9753">MPRMQLDRGGIKFALKGANLMCPGFTSPGGQMEEVEKDAVVQVVAEGKYHACAVGVTTMSTKAIREVNKDVCINSMHFLGDGLWEMTTFA</sequence>
<dbReference type="GO" id="GO:0003723">
    <property type="term" value="F:RNA binding"/>
    <property type="evidence" value="ECO:0007669"/>
    <property type="project" value="InterPro"/>
</dbReference>
<dbReference type="EMBL" id="CDMZ01000995">
    <property type="protein sequence ID" value="CEM25360.1"/>
    <property type="molecule type" value="Genomic_DNA"/>
</dbReference>
<dbReference type="NCBIfam" id="TIGR00451">
    <property type="entry name" value="unchar_dom_2"/>
    <property type="match status" value="1"/>
</dbReference>
<dbReference type="VEuPathDB" id="CryptoDB:Cvel_20807"/>
<dbReference type="Gene3D" id="3.10.400.20">
    <property type="match status" value="1"/>
</dbReference>
<dbReference type="AlphaFoldDB" id="A0A0G4G9J2"/>
<dbReference type="InterPro" id="IPR004521">
    <property type="entry name" value="Uncharacterised_CHP00451"/>
</dbReference>
<proteinExistence type="predicted"/>
<feature type="domain" description="PUA" evidence="1">
    <location>
        <begin position="2"/>
        <end position="80"/>
    </location>
</feature>
<evidence type="ECO:0000259" key="1">
    <source>
        <dbReference type="SMART" id="SM00359"/>
    </source>
</evidence>
<protein>
    <recommendedName>
        <fullName evidence="1">PUA domain-containing protein</fullName>
    </recommendedName>
</protein>
<dbReference type="SMART" id="SM00359">
    <property type="entry name" value="PUA"/>
    <property type="match status" value="1"/>
</dbReference>
<reference evidence="2" key="1">
    <citation type="submission" date="2014-11" db="EMBL/GenBank/DDBJ databases">
        <authorList>
            <person name="Otto D Thomas"/>
            <person name="Naeem Raeece"/>
        </authorList>
    </citation>
    <scope>NUCLEOTIDE SEQUENCE</scope>
</reference>
<dbReference type="InterPro" id="IPR016437">
    <property type="entry name" value="MCT-1/Tma20"/>
</dbReference>
<dbReference type="InterPro" id="IPR002478">
    <property type="entry name" value="PUA"/>
</dbReference>
<accession>A0A0G4G9J2</accession>
<dbReference type="PANTHER" id="PTHR22798">
    <property type="entry name" value="MCT-1 PROTEIN"/>
    <property type="match status" value="1"/>
</dbReference>